<evidence type="ECO:0000313" key="2">
    <source>
        <dbReference type="Proteomes" id="UP000003221"/>
    </source>
</evidence>
<dbReference type="PATRIC" id="fig|913242.3.peg.31"/>
<gene>
    <name evidence="1" type="ORF">LTSEMON_6332</name>
</gene>
<proteinExistence type="predicted"/>
<name>G5PX63_SALMO</name>
<evidence type="ECO:0000313" key="1">
    <source>
        <dbReference type="EMBL" id="EHC84158.1"/>
    </source>
</evidence>
<organism evidence="1 2">
    <name type="scientific">Salmonella enterica subsp. enterica serovar Montevideo str. S5-403</name>
    <dbReference type="NCBI Taxonomy" id="913242"/>
    <lineage>
        <taxon>Bacteria</taxon>
        <taxon>Pseudomonadati</taxon>
        <taxon>Pseudomonadota</taxon>
        <taxon>Gammaproteobacteria</taxon>
        <taxon>Enterobacterales</taxon>
        <taxon>Enterobacteriaceae</taxon>
        <taxon>Salmonella</taxon>
    </lineage>
</organism>
<comment type="caution">
    <text evidence="1">The sequence shown here is derived from an EMBL/GenBank/DDBJ whole genome shotgun (WGS) entry which is preliminary data.</text>
</comment>
<sequence length="38" mass="4321">MKKLLFPLMAAFAITFPFNGGFRHYGEYGHLCFRAGPN</sequence>
<dbReference type="EMBL" id="AFCS01000008">
    <property type="protein sequence ID" value="EHC84158.1"/>
    <property type="molecule type" value="Genomic_DNA"/>
</dbReference>
<protein>
    <submittedName>
        <fullName evidence="1">Uncharacterized protein</fullName>
    </submittedName>
</protein>
<dbReference type="Proteomes" id="UP000003221">
    <property type="component" value="Unassembled WGS sequence"/>
</dbReference>
<reference evidence="1 2" key="1">
    <citation type="journal article" date="2011" name="BMC Genomics">
        <title>Genome sequencing reveals diversification of virulence factor content and possible host adaptation in distinct subpopulations of Salmonella enterica.</title>
        <authorList>
            <person name="den Bakker H.C."/>
            <person name="Moreno Switt A.I."/>
            <person name="Govoni G."/>
            <person name="Cummings C.A."/>
            <person name="Ranieri M.L."/>
            <person name="Degoricija L."/>
            <person name="Hoelzer K."/>
            <person name="Rodriguez-Rivera L.D."/>
            <person name="Brown S."/>
            <person name="Bolchacova E."/>
            <person name="Furtado M.R."/>
            <person name="Wiedmann M."/>
        </authorList>
    </citation>
    <scope>NUCLEOTIDE SEQUENCE [LARGE SCALE GENOMIC DNA]</scope>
    <source>
        <strain evidence="1 2">S5-403</strain>
    </source>
</reference>
<accession>G5PX63</accession>
<dbReference type="AlphaFoldDB" id="G5PX63"/>